<evidence type="ECO:0000313" key="1">
    <source>
        <dbReference type="EMBL" id="OUP61707.1"/>
    </source>
</evidence>
<comment type="caution">
    <text evidence="1">The sequence shown here is derived from an EMBL/GenBank/DDBJ whole genome shotgun (WGS) entry which is preliminary data.</text>
</comment>
<keyword evidence="2" id="KW-1185">Reference proteome</keyword>
<protein>
    <submittedName>
        <fullName evidence="1">Uncharacterized protein</fullName>
    </submittedName>
</protein>
<dbReference type="Proteomes" id="UP000195447">
    <property type="component" value="Unassembled WGS sequence"/>
</dbReference>
<name>A0A1Y4LYR0_9FIRM</name>
<gene>
    <name evidence="1" type="ORF">B5F14_01755</name>
</gene>
<reference evidence="2" key="1">
    <citation type="submission" date="2017-04" db="EMBL/GenBank/DDBJ databases">
        <title>Function of individual gut microbiota members based on whole genome sequencing of pure cultures obtained from chicken caecum.</title>
        <authorList>
            <person name="Medvecky M."/>
            <person name="Cejkova D."/>
            <person name="Polansky O."/>
            <person name="Karasova D."/>
            <person name="Kubasova T."/>
            <person name="Cizek A."/>
            <person name="Rychlik I."/>
        </authorList>
    </citation>
    <scope>NUCLEOTIDE SEQUENCE [LARGE SCALE GENOMIC DNA]</scope>
    <source>
        <strain evidence="2">An178</strain>
    </source>
</reference>
<dbReference type="AlphaFoldDB" id="A0A1Y4LYR0"/>
<dbReference type="EMBL" id="NFKM01000002">
    <property type="protein sequence ID" value="OUP61707.1"/>
    <property type="molecule type" value="Genomic_DNA"/>
</dbReference>
<sequence>MTLREFLEYAFQPVCVIDDIEQGNMYIQIDHYNARSEFWLTEQALNLKVLTVLSHKEYPDCICVILEDNEND</sequence>
<accession>A0A1Y4LYR0</accession>
<proteinExistence type="predicted"/>
<evidence type="ECO:0000313" key="2">
    <source>
        <dbReference type="Proteomes" id="UP000195447"/>
    </source>
</evidence>
<organism evidence="1 2">
    <name type="scientific">Faecalitalea cylindroides</name>
    <dbReference type="NCBI Taxonomy" id="39483"/>
    <lineage>
        <taxon>Bacteria</taxon>
        <taxon>Bacillati</taxon>
        <taxon>Bacillota</taxon>
        <taxon>Erysipelotrichia</taxon>
        <taxon>Erysipelotrichales</taxon>
        <taxon>Erysipelotrichaceae</taxon>
        <taxon>Faecalitalea</taxon>
    </lineage>
</organism>
<dbReference type="RefSeq" id="WP_087158149.1">
    <property type="nucleotide sequence ID" value="NZ_NFKM01000002.1"/>
</dbReference>